<dbReference type="PRINTS" id="PR01245">
    <property type="entry name" value="RAD1REC1"/>
</dbReference>
<dbReference type="OrthoDB" id="337581at2759"/>
<evidence type="ECO:0000256" key="4">
    <source>
        <dbReference type="ARBA" id="ARBA00023204"/>
    </source>
</evidence>
<proteinExistence type="inferred from homology"/>
<dbReference type="EMBL" id="AMKT01000024">
    <property type="protein sequence ID" value="OXG26676.1"/>
    <property type="molecule type" value="Genomic_DNA"/>
</dbReference>
<accession>A0A854QJJ1</accession>
<dbReference type="PANTHER" id="PTHR10870:SF0">
    <property type="entry name" value="CELL CYCLE CHECKPOINT PROTEIN RAD1"/>
    <property type="match status" value="1"/>
</dbReference>
<dbReference type="GO" id="GO:0030896">
    <property type="term" value="C:checkpoint clamp complex"/>
    <property type="evidence" value="ECO:0007669"/>
    <property type="project" value="TreeGrafter"/>
</dbReference>
<dbReference type="InterPro" id="IPR003021">
    <property type="entry name" value="Rad1_Rec1_Rad17"/>
</dbReference>
<evidence type="ECO:0000256" key="1">
    <source>
        <dbReference type="ARBA" id="ARBA00004123"/>
    </source>
</evidence>
<keyword evidence="4" id="KW-0234">DNA repair</keyword>
<protein>
    <submittedName>
        <fullName evidence="7">Cell cycle checkpoint protein</fullName>
    </submittedName>
</protein>
<evidence type="ECO:0000256" key="2">
    <source>
        <dbReference type="ARBA" id="ARBA00010991"/>
    </source>
</evidence>
<feature type="region of interest" description="Disordered" evidence="6">
    <location>
        <begin position="215"/>
        <end position="251"/>
    </location>
</feature>
<gene>
    <name evidence="7" type="ORF">C361_01438</name>
</gene>
<dbReference type="Gene3D" id="3.70.10.10">
    <property type="match status" value="1"/>
</dbReference>
<evidence type="ECO:0000313" key="7">
    <source>
        <dbReference type="EMBL" id="OXG26676.1"/>
    </source>
</evidence>
<dbReference type="PANTHER" id="PTHR10870">
    <property type="entry name" value="CELL CYCLE CHECKPOINT PROTEIN RAD1"/>
    <property type="match status" value="1"/>
</dbReference>
<evidence type="ECO:0000256" key="3">
    <source>
        <dbReference type="ARBA" id="ARBA00022763"/>
    </source>
</evidence>
<comment type="caution">
    <text evidence="7">The sequence shown here is derived from an EMBL/GenBank/DDBJ whole genome shotgun (WGS) entry which is preliminary data.</text>
</comment>
<dbReference type="GO" id="GO:0006281">
    <property type="term" value="P:DNA repair"/>
    <property type="evidence" value="ECO:0007669"/>
    <property type="project" value="UniProtKB-KW"/>
</dbReference>
<dbReference type="Proteomes" id="UP000199727">
    <property type="component" value="Unassembled WGS sequence"/>
</dbReference>
<dbReference type="Pfam" id="PF02144">
    <property type="entry name" value="Rad1"/>
    <property type="match status" value="1"/>
</dbReference>
<name>A0A854QJJ1_CRYNE</name>
<comment type="subcellular location">
    <subcellularLocation>
        <location evidence="1">Nucleus</location>
    </subcellularLocation>
</comment>
<comment type="similarity">
    <text evidence="2">Belongs to the rad1 family.</text>
</comment>
<evidence type="ECO:0000256" key="5">
    <source>
        <dbReference type="ARBA" id="ARBA00023242"/>
    </source>
</evidence>
<organism evidence="7 8">
    <name type="scientific">Cryptococcus neoformans Tu259-1</name>
    <dbReference type="NCBI Taxonomy" id="1230072"/>
    <lineage>
        <taxon>Eukaryota</taxon>
        <taxon>Fungi</taxon>
        <taxon>Dikarya</taxon>
        <taxon>Basidiomycota</taxon>
        <taxon>Agaricomycotina</taxon>
        <taxon>Tremellomycetes</taxon>
        <taxon>Tremellales</taxon>
        <taxon>Cryptococcaceae</taxon>
        <taxon>Cryptococcus</taxon>
        <taxon>Cryptococcus neoformans species complex</taxon>
    </lineage>
</organism>
<reference evidence="7 8" key="1">
    <citation type="submission" date="2017-06" db="EMBL/GenBank/DDBJ databases">
        <title>Global population genomics of the pathogenic fungus Cryptococcus neoformans var. grubii.</title>
        <authorList>
            <person name="Cuomo C."/>
            <person name="Litvintseva A."/>
            <person name="Chen Y."/>
            <person name="Young S."/>
            <person name="Zeng Q."/>
            <person name="Chapman S."/>
            <person name="Gujja S."/>
            <person name="Saif S."/>
            <person name="Birren B."/>
        </authorList>
    </citation>
    <scope>NUCLEOTIDE SEQUENCE [LARGE SCALE GENOMIC DNA]</scope>
    <source>
        <strain evidence="7 8">Tu259-1</strain>
    </source>
</reference>
<evidence type="ECO:0000256" key="6">
    <source>
        <dbReference type="SAM" id="MobiDB-lite"/>
    </source>
</evidence>
<dbReference type="GO" id="GO:0000077">
    <property type="term" value="P:DNA damage checkpoint signaling"/>
    <property type="evidence" value="ECO:0007669"/>
    <property type="project" value="InterPro"/>
</dbReference>
<evidence type="ECO:0000313" key="8">
    <source>
        <dbReference type="Proteomes" id="UP000199727"/>
    </source>
</evidence>
<keyword evidence="5" id="KW-0539">Nucleus</keyword>
<feature type="region of interest" description="Disordered" evidence="6">
    <location>
        <begin position="112"/>
        <end position="135"/>
    </location>
</feature>
<keyword evidence="3" id="KW-0227">DNA damage</keyword>
<sequence length="364" mass="40309">MAQPISAHLPVFVAEMEDVRPFAKLLRGIGLKHNAILDATENLVTVTVEDARTLCAAAYIPSHIFSSWTFRRTDSPATFEFSLDSLLQCLNIFGNAGLSGRENISNLRSKRRWAGEAENPTGEGNGSGGGADEGRRWAKEKKGMTGMRMEWMGPGYELNLLLRDESKGPTTTCALRVLDPEEILNPIFDQNERALYVIMRSDWLRDALLDLPPSSSRITLSAIPPRDRGRGRSHGGGGDNDSPEPEMNADVTTSTIRTGRRIDEMGQFSIQAEGDFGSVELDYPNDKEVMQRFICVDEGIFFSYHSAHFAHLSRALQNSIKVCLEIQSDGFLSAQIMMAEGEELGEHGGLLHYKMQALEDDILN</sequence>
<dbReference type="AlphaFoldDB" id="A0A854QJJ1"/>